<accession>A0A1F2WNI1</accession>
<reference evidence="1 2" key="1">
    <citation type="journal article" date="2016" name="Nat. Commun.">
        <title>Thousands of microbial genomes shed light on interconnected biogeochemical processes in an aquifer system.</title>
        <authorList>
            <person name="Anantharaman K."/>
            <person name="Brown C.T."/>
            <person name="Hug L.A."/>
            <person name="Sharon I."/>
            <person name="Castelle C.J."/>
            <person name="Probst A.J."/>
            <person name="Thomas B.C."/>
            <person name="Singh A."/>
            <person name="Wilkins M.J."/>
            <person name="Karaoz U."/>
            <person name="Brodie E.L."/>
            <person name="Williams K.H."/>
            <person name="Hubbard S.S."/>
            <person name="Banfield J.F."/>
        </authorList>
    </citation>
    <scope>NUCLEOTIDE SEQUENCE [LARGE SCALE GENOMIC DNA]</scope>
</reference>
<dbReference type="Proteomes" id="UP000177876">
    <property type="component" value="Unassembled WGS sequence"/>
</dbReference>
<evidence type="ECO:0000313" key="1">
    <source>
        <dbReference type="EMBL" id="OFW58409.1"/>
    </source>
</evidence>
<sequence length="131" mass="14786">MYDRADITMACDVILDHYDENVGDGPVNEAREMNVRIEWSSEPVSCGYWGDFKGGCQELSTIRLMERGPCIAETSLSHEIMHLVLGRDGRIRESVLHSYPYFCIGDETGCYVESANKKVTETVCTIAIKER</sequence>
<name>A0A1F2WNI1_9ACTN</name>
<dbReference type="EMBL" id="MELK01000023">
    <property type="protein sequence ID" value="OFW58409.1"/>
    <property type="molecule type" value="Genomic_DNA"/>
</dbReference>
<comment type="caution">
    <text evidence="1">The sequence shown here is derived from an EMBL/GenBank/DDBJ whole genome shotgun (WGS) entry which is preliminary data.</text>
</comment>
<protein>
    <submittedName>
        <fullName evidence="1">Uncharacterized protein</fullName>
    </submittedName>
</protein>
<dbReference type="AlphaFoldDB" id="A0A1F2WNI1"/>
<evidence type="ECO:0000313" key="2">
    <source>
        <dbReference type="Proteomes" id="UP000177876"/>
    </source>
</evidence>
<organism evidence="1 2">
    <name type="scientific">Candidatus Solincola sediminis</name>
    <dbReference type="NCBI Taxonomy" id="1797199"/>
    <lineage>
        <taxon>Bacteria</taxon>
        <taxon>Bacillati</taxon>
        <taxon>Actinomycetota</taxon>
        <taxon>Candidatus Geothermincolia</taxon>
        <taxon>Candidatus Geothermincolales</taxon>
        <taxon>Candidatus Geothermincolaceae</taxon>
        <taxon>Candidatus Solincola</taxon>
    </lineage>
</organism>
<dbReference type="STRING" id="1797197.A2Y75_01490"/>
<proteinExistence type="predicted"/>
<gene>
    <name evidence="1" type="ORF">A2Y75_01490</name>
</gene>